<keyword evidence="2" id="KW-1133">Transmembrane helix</keyword>
<evidence type="ECO:0000256" key="2">
    <source>
        <dbReference type="SAM" id="Phobius"/>
    </source>
</evidence>
<dbReference type="STRING" id="314225.ELI_09510"/>
<keyword evidence="4" id="KW-1185">Reference proteome</keyword>
<feature type="region of interest" description="Disordered" evidence="1">
    <location>
        <begin position="74"/>
        <end position="173"/>
    </location>
</feature>
<evidence type="ECO:0000256" key="1">
    <source>
        <dbReference type="SAM" id="MobiDB-lite"/>
    </source>
</evidence>
<feature type="compositionally biased region" description="Low complexity" evidence="1">
    <location>
        <begin position="155"/>
        <end position="164"/>
    </location>
</feature>
<proteinExistence type="predicted"/>
<protein>
    <submittedName>
        <fullName evidence="3">TonB protein</fullName>
    </submittedName>
</protein>
<dbReference type="AlphaFoldDB" id="Q2N8J7"/>
<dbReference type="OrthoDB" id="7161229at2"/>
<evidence type="ECO:0000313" key="4">
    <source>
        <dbReference type="Proteomes" id="UP000008808"/>
    </source>
</evidence>
<dbReference type="Gene3D" id="3.30.1150.10">
    <property type="match status" value="1"/>
</dbReference>
<dbReference type="HOGENOM" id="CLU_064069_0_0_5"/>
<gene>
    <name evidence="3" type="ordered locus">ELI_09510</name>
</gene>
<feature type="compositionally biased region" description="Low complexity" evidence="1">
    <location>
        <begin position="115"/>
        <end position="145"/>
    </location>
</feature>
<dbReference type="Proteomes" id="UP000008808">
    <property type="component" value="Chromosome"/>
</dbReference>
<dbReference type="KEGG" id="eli:ELI_09510"/>
<keyword evidence="2" id="KW-0472">Membrane</keyword>
<dbReference type="eggNOG" id="COG5373">
    <property type="taxonomic scope" value="Bacteria"/>
</dbReference>
<feature type="transmembrane region" description="Helical" evidence="2">
    <location>
        <begin position="12"/>
        <end position="30"/>
    </location>
</feature>
<keyword evidence="2" id="KW-0812">Transmembrane</keyword>
<feature type="compositionally biased region" description="Basic and acidic residues" evidence="1">
    <location>
        <begin position="96"/>
        <end position="114"/>
    </location>
</feature>
<dbReference type="RefSeq" id="WP_011414822.1">
    <property type="nucleotide sequence ID" value="NC_007722.1"/>
</dbReference>
<feature type="compositionally biased region" description="Pro residues" evidence="1">
    <location>
        <begin position="77"/>
        <end position="95"/>
    </location>
</feature>
<name>Q2N8J7_ERYLH</name>
<reference evidence="4" key="1">
    <citation type="journal article" date="2009" name="J. Bacteriol.">
        <title>Complete genome sequence of Erythrobacter litoralis HTCC2594.</title>
        <authorList>
            <person name="Oh H.M."/>
            <person name="Giovannoni S.J."/>
            <person name="Ferriera S."/>
            <person name="Johnson J."/>
            <person name="Cho J.C."/>
        </authorList>
    </citation>
    <scope>NUCLEOTIDE SEQUENCE [LARGE SCALE GENOMIC DNA]</scope>
    <source>
        <strain evidence="4">HTCC2594</strain>
    </source>
</reference>
<sequence>MNAPALRREEGLGLGVAVVLHLLLVAALFLQPSTRELVEQPERVTVNLSEEVGLTAEAPDPVPESRAAIAPILDTLPTPPLPVPVPMPIPQPRPEPTTRPEPRPEPITRPEPRPTARATSAPRQPTPRRTQAPRPQPTQSSAPPRGSRLGDDFLSGQGSSTTTQETRVPASQIGASARASLVQAIAREIKPHWQPPSGPEVEEIVTVLRFSLNEDGSLAGRPSVVRQTGVNEINRAQAERHGELAIRAVQRAAPFDLPPEYYNAWRNISAFSFDWKLSQ</sequence>
<dbReference type="EMBL" id="CP000157">
    <property type="protein sequence ID" value="ABC63994.1"/>
    <property type="molecule type" value="Genomic_DNA"/>
</dbReference>
<dbReference type="SUPFAM" id="SSF74653">
    <property type="entry name" value="TolA/TonB C-terminal domain"/>
    <property type="match status" value="1"/>
</dbReference>
<evidence type="ECO:0000313" key="3">
    <source>
        <dbReference type="EMBL" id="ABC63994.1"/>
    </source>
</evidence>
<organism evidence="3 4">
    <name type="scientific">Erythrobacter litoralis (strain HTCC2594)</name>
    <dbReference type="NCBI Taxonomy" id="314225"/>
    <lineage>
        <taxon>Bacteria</taxon>
        <taxon>Pseudomonadati</taxon>
        <taxon>Pseudomonadota</taxon>
        <taxon>Alphaproteobacteria</taxon>
        <taxon>Sphingomonadales</taxon>
        <taxon>Erythrobacteraceae</taxon>
        <taxon>Erythrobacter/Porphyrobacter group</taxon>
        <taxon>Erythrobacter</taxon>
    </lineage>
</organism>
<accession>Q2N8J7</accession>